<dbReference type="Gene3D" id="3.40.50.10490">
    <property type="entry name" value="Glucose-6-phosphate isomerase like protein, domain 1"/>
    <property type="match status" value="1"/>
</dbReference>
<dbReference type="RefSeq" id="WP_065544473.1">
    <property type="nucleotide sequence ID" value="NZ_CP015405.2"/>
</dbReference>
<dbReference type="PANTHER" id="PTHR30390">
    <property type="entry name" value="SEDOHEPTULOSE 7-PHOSPHATE ISOMERASE / DNAA INITIATOR-ASSOCIATING FACTOR FOR REPLICATION INITIATION"/>
    <property type="match status" value="1"/>
</dbReference>
<organism evidence="2 3">
    <name type="scientific">Blautia pseudococcoides</name>
    <dbReference type="NCBI Taxonomy" id="1796616"/>
    <lineage>
        <taxon>Bacteria</taxon>
        <taxon>Bacillati</taxon>
        <taxon>Bacillota</taxon>
        <taxon>Clostridia</taxon>
        <taxon>Lachnospirales</taxon>
        <taxon>Lachnospiraceae</taxon>
        <taxon>Blautia</taxon>
    </lineage>
</organism>
<dbReference type="PROSITE" id="PS51464">
    <property type="entry name" value="SIS"/>
    <property type="match status" value="1"/>
</dbReference>
<proteinExistence type="predicted"/>
<dbReference type="Proteomes" id="UP000092574">
    <property type="component" value="Chromosome"/>
</dbReference>
<dbReference type="EMBL" id="CP015405">
    <property type="protein sequence ID" value="ANU78390.1"/>
    <property type="molecule type" value="Genomic_DNA"/>
</dbReference>
<dbReference type="OrthoDB" id="9781311at2"/>
<evidence type="ECO:0000313" key="2">
    <source>
        <dbReference type="EMBL" id="ANU78390.1"/>
    </source>
</evidence>
<dbReference type="Pfam" id="PF01380">
    <property type="entry name" value="SIS"/>
    <property type="match status" value="1"/>
</dbReference>
<accession>A0A1C7IFB5</accession>
<dbReference type="GO" id="GO:0097367">
    <property type="term" value="F:carbohydrate derivative binding"/>
    <property type="evidence" value="ECO:0007669"/>
    <property type="project" value="InterPro"/>
</dbReference>
<dbReference type="InterPro" id="IPR046348">
    <property type="entry name" value="SIS_dom_sf"/>
</dbReference>
<keyword evidence="3" id="KW-1185">Reference proteome</keyword>
<keyword evidence="2" id="KW-0413">Isomerase</keyword>
<evidence type="ECO:0000313" key="3">
    <source>
        <dbReference type="Proteomes" id="UP000092574"/>
    </source>
</evidence>
<dbReference type="GO" id="GO:0016853">
    <property type="term" value="F:isomerase activity"/>
    <property type="evidence" value="ECO:0007669"/>
    <property type="project" value="UniProtKB-KW"/>
</dbReference>
<dbReference type="KEGG" id="byl:A4V09_23135"/>
<feature type="domain" description="SIS" evidence="1">
    <location>
        <begin position="30"/>
        <end position="209"/>
    </location>
</feature>
<dbReference type="InterPro" id="IPR050099">
    <property type="entry name" value="SIS_GmhA/DiaA_subfam"/>
</dbReference>
<dbReference type="GO" id="GO:1901135">
    <property type="term" value="P:carbohydrate derivative metabolic process"/>
    <property type="evidence" value="ECO:0007669"/>
    <property type="project" value="InterPro"/>
</dbReference>
<gene>
    <name evidence="2" type="ORF">A4V09_23135</name>
</gene>
<dbReference type="STRING" id="1796616.A4V09_23135"/>
<name>A0A1C7IFB5_9FIRM</name>
<dbReference type="InterPro" id="IPR001347">
    <property type="entry name" value="SIS_dom"/>
</dbReference>
<dbReference type="CDD" id="cd05006">
    <property type="entry name" value="SIS_GmhA"/>
    <property type="match status" value="1"/>
</dbReference>
<dbReference type="AlphaFoldDB" id="A0A1C7IFB5"/>
<dbReference type="SUPFAM" id="SSF53697">
    <property type="entry name" value="SIS domain"/>
    <property type="match status" value="1"/>
</dbReference>
<reference evidence="2" key="1">
    <citation type="submission" date="2017-04" db="EMBL/GenBank/DDBJ databases">
        <title>Complete Genome Sequences of Twelve Strains of a Stable Defined Moderately Diverse Mouse Microbiota 2 (sDMDMm2).</title>
        <authorList>
            <person name="Uchimura Y."/>
            <person name="Wyss M."/>
            <person name="Brugiroux S."/>
            <person name="Limenitakis J.P."/>
            <person name="Stecher B."/>
            <person name="McCoy K.D."/>
            <person name="Macpherson A.J."/>
        </authorList>
    </citation>
    <scope>NUCLEOTIDE SEQUENCE</scope>
    <source>
        <strain evidence="2">YL58</strain>
    </source>
</reference>
<evidence type="ECO:0000259" key="1">
    <source>
        <dbReference type="PROSITE" id="PS51464"/>
    </source>
</evidence>
<dbReference type="Pfam" id="PF13580">
    <property type="entry name" value="SIS_2"/>
    <property type="match status" value="1"/>
</dbReference>
<dbReference type="PANTHER" id="PTHR30390:SF6">
    <property type="entry name" value="DNAA INITIATOR-ASSOCIATING PROTEIN DIAA"/>
    <property type="match status" value="1"/>
</dbReference>
<protein>
    <submittedName>
        <fullName evidence="2">Phosphoheptose isomerase</fullName>
    </submittedName>
</protein>
<sequence length="209" mass="22866">MGRECAVYEKFQEDHPVLKDQPVWAAFELLLQSCRSGGKILVCGNGGSASDSEHIVGELMKGFLLKRELPDEEKEKFRNLEGGEALSGRLQQGIPAISLNSYTSLMTAVGNDTSFDMIFAQQVYAYGQQGDVLIAITTSGNSANIVEGAKTAKVKGMKVLGITGEKESVLSKYCDICFRMPSAETYRVQEYTLPLYHTLCAMLEEAVFG</sequence>
<dbReference type="InterPro" id="IPR035461">
    <property type="entry name" value="GmhA/DiaA"/>
</dbReference>